<name>A0A6N4X754_9FLAO</name>
<sequence>MSLDKKIKRLKQALVETHDPEYIKTLKAIIVGMTNFYLGLSSDLAKKRFENSCKGCAFNLLDPIVELRVQDEKVPELSARMCAHCEGCVLSYKLRQSIKPCEFWK</sequence>
<protein>
    <submittedName>
        <fullName evidence="1">Uncharacterized protein</fullName>
    </submittedName>
</protein>
<organism evidence="1 2">
    <name type="scientific">Chryseobacterium potabilaquae</name>
    <dbReference type="NCBI Taxonomy" id="2675057"/>
    <lineage>
        <taxon>Bacteria</taxon>
        <taxon>Pseudomonadati</taxon>
        <taxon>Bacteroidota</taxon>
        <taxon>Flavobacteriia</taxon>
        <taxon>Flavobacteriales</taxon>
        <taxon>Weeksellaceae</taxon>
        <taxon>Chryseobacterium group</taxon>
        <taxon>Chryseobacterium</taxon>
    </lineage>
</organism>
<reference evidence="1 2" key="1">
    <citation type="submission" date="2020-01" db="EMBL/GenBank/DDBJ databases">
        <authorList>
            <person name="Rodrigo-Torres L."/>
            <person name="Arahal R. D."/>
            <person name="Lucena T."/>
        </authorList>
    </citation>
    <scope>NUCLEOTIDE SEQUENCE [LARGE SCALE GENOMIC DNA]</scope>
    <source>
        <strain evidence="1 2">CECT 9293</strain>
    </source>
</reference>
<dbReference type="AlphaFoldDB" id="A0A6N4X754"/>
<accession>A0A6N4X754</accession>
<proteinExistence type="predicted"/>
<dbReference type="EMBL" id="CACVBR010000011">
    <property type="protein sequence ID" value="CAA7195444.1"/>
    <property type="molecule type" value="Genomic_DNA"/>
</dbReference>
<evidence type="ECO:0000313" key="2">
    <source>
        <dbReference type="Proteomes" id="UP000445144"/>
    </source>
</evidence>
<evidence type="ECO:0000313" key="1">
    <source>
        <dbReference type="EMBL" id="CAA7195444.1"/>
    </source>
</evidence>
<keyword evidence="2" id="KW-1185">Reference proteome</keyword>
<dbReference type="RefSeq" id="WP_162032526.1">
    <property type="nucleotide sequence ID" value="NZ_CACVBR010000011.1"/>
</dbReference>
<dbReference type="Proteomes" id="UP000445144">
    <property type="component" value="Unassembled WGS sequence"/>
</dbReference>
<gene>
    <name evidence="1" type="ORF">CHRY9293_01642</name>
</gene>